<dbReference type="KEGG" id="tgr:Tgr7_1640"/>
<keyword evidence="4" id="KW-1185">Reference proteome</keyword>
<dbReference type="RefSeq" id="WP_012638206.1">
    <property type="nucleotide sequence ID" value="NC_011901.1"/>
</dbReference>
<sequence>MSQAEYGGMAFDEAIRFLRGKLSVPSERWADVWKAQHNVAFMVAGAAKGDLLADLREAVDEALAEGRTLAWFREQFDEIVATRGWEYNGPRNWRTRVIYETNLRTSWAAGRHAQLTDPGVRRRRPYWQYRHGGSADPRPEHLVWDGMVLPADDPWWDAHYPPNGWGCSCSVVALSEDDLEALDLDVDDAPPSGSYEWMDPVTGELHQVPQGVDPGWDYAPGASVDARTREAVLRKAEKLPDDLGERVRESVARAAERDPGPSPGEEE</sequence>
<evidence type="ECO:0000313" key="4">
    <source>
        <dbReference type="Proteomes" id="UP000002383"/>
    </source>
</evidence>
<organism evidence="3 4">
    <name type="scientific">Thioalkalivibrio sulfidiphilus (strain HL-EbGR7)</name>
    <dbReference type="NCBI Taxonomy" id="396588"/>
    <lineage>
        <taxon>Bacteria</taxon>
        <taxon>Pseudomonadati</taxon>
        <taxon>Pseudomonadota</taxon>
        <taxon>Gammaproteobacteria</taxon>
        <taxon>Chromatiales</taxon>
        <taxon>Ectothiorhodospiraceae</taxon>
        <taxon>Thioalkalivibrio</taxon>
    </lineage>
</organism>
<accession>B8GS19</accession>
<dbReference type="OrthoDB" id="9813502at2"/>
<dbReference type="Pfam" id="PF04233">
    <property type="entry name" value="Phage_Mu_F"/>
    <property type="match status" value="1"/>
</dbReference>
<proteinExistence type="predicted"/>
<dbReference type="AlphaFoldDB" id="B8GS19"/>
<dbReference type="HOGENOM" id="CLU_044450_2_0_6"/>
<reference evidence="3 4" key="1">
    <citation type="journal article" date="2011" name="Stand. Genomic Sci.">
        <title>Complete genome sequence of 'Thioalkalivibrio sulfidophilus' HL-EbGr7.</title>
        <authorList>
            <person name="Muyzer G."/>
            <person name="Sorokin D.Y."/>
            <person name="Mavromatis K."/>
            <person name="Lapidus A."/>
            <person name="Clum A."/>
            <person name="Ivanova N."/>
            <person name="Pati A."/>
            <person name="d'Haeseleer P."/>
            <person name="Woyke T."/>
            <person name="Kyrpides N.C."/>
        </authorList>
    </citation>
    <scope>NUCLEOTIDE SEQUENCE [LARGE SCALE GENOMIC DNA]</scope>
    <source>
        <strain evidence="3 4">HL-EbGR7</strain>
    </source>
</reference>
<evidence type="ECO:0000313" key="3">
    <source>
        <dbReference type="EMBL" id="ACL72723.1"/>
    </source>
</evidence>
<dbReference type="InterPro" id="IPR006528">
    <property type="entry name" value="Phage_head_morphogenesis_dom"/>
</dbReference>
<evidence type="ECO:0000259" key="2">
    <source>
        <dbReference type="Pfam" id="PF04233"/>
    </source>
</evidence>
<dbReference type="EMBL" id="CP001339">
    <property type="protein sequence ID" value="ACL72723.1"/>
    <property type="molecule type" value="Genomic_DNA"/>
</dbReference>
<name>B8GS19_THISH</name>
<feature type="compositionally biased region" description="Basic and acidic residues" evidence="1">
    <location>
        <begin position="235"/>
        <end position="259"/>
    </location>
</feature>
<dbReference type="eggNOG" id="COG2369">
    <property type="taxonomic scope" value="Bacteria"/>
</dbReference>
<feature type="domain" description="Phage head morphogenesis" evidence="2">
    <location>
        <begin position="55"/>
        <end position="171"/>
    </location>
</feature>
<dbReference type="Proteomes" id="UP000002383">
    <property type="component" value="Chromosome"/>
</dbReference>
<gene>
    <name evidence="3" type="ordered locus">Tgr7_1640</name>
</gene>
<feature type="region of interest" description="Disordered" evidence="1">
    <location>
        <begin position="235"/>
        <end position="267"/>
    </location>
</feature>
<protein>
    <submittedName>
        <fullName evidence="3">F protein (GpF) (Protein GP30)</fullName>
    </submittedName>
</protein>
<dbReference type="STRING" id="396588.Tgr7_1640"/>
<evidence type="ECO:0000256" key="1">
    <source>
        <dbReference type="SAM" id="MobiDB-lite"/>
    </source>
</evidence>